<keyword evidence="1" id="KW-0378">Hydrolase</keyword>
<dbReference type="InterPro" id="IPR017853">
    <property type="entry name" value="GH"/>
</dbReference>
<dbReference type="GO" id="GO:0004557">
    <property type="term" value="F:alpha-galactosidase activity"/>
    <property type="evidence" value="ECO:0007669"/>
    <property type="project" value="InterPro"/>
</dbReference>
<dbReference type="SUPFAM" id="SSF51445">
    <property type="entry name" value="(Trans)glycosidases"/>
    <property type="match status" value="1"/>
</dbReference>
<protein>
    <submittedName>
        <fullName evidence="3">Alpha-galactosidase</fullName>
    </submittedName>
</protein>
<reference evidence="3" key="1">
    <citation type="submission" date="2021-01" db="EMBL/GenBank/DDBJ databases">
        <title>Whole genome shotgun sequence of Planosporangium mesophilum NBRC 109066.</title>
        <authorList>
            <person name="Komaki H."/>
            <person name="Tamura T."/>
        </authorList>
    </citation>
    <scope>NUCLEOTIDE SEQUENCE</scope>
    <source>
        <strain evidence="3">NBRC 109066</strain>
    </source>
</reference>
<dbReference type="PANTHER" id="PTHR43053:SF3">
    <property type="entry name" value="ALPHA-GALACTOSIDASE C-RELATED"/>
    <property type="match status" value="1"/>
</dbReference>
<keyword evidence="2" id="KW-0326">Glycosidase</keyword>
<dbReference type="RefSeq" id="WP_203935483.1">
    <property type="nucleotide sequence ID" value="NZ_BOON01000014.1"/>
</dbReference>
<gene>
    <name evidence="3" type="ORF">Pme01_14820</name>
</gene>
<organism evidence="3 4">
    <name type="scientific">Planosporangium mesophilum</name>
    <dbReference type="NCBI Taxonomy" id="689768"/>
    <lineage>
        <taxon>Bacteria</taxon>
        <taxon>Bacillati</taxon>
        <taxon>Actinomycetota</taxon>
        <taxon>Actinomycetes</taxon>
        <taxon>Micromonosporales</taxon>
        <taxon>Micromonosporaceae</taxon>
        <taxon>Planosporangium</taxon>
    </lineage>
</organism>
<sequence length="445" mass="48476">MTFHILEELPVDPDRARVYEHGWQSWSPTTTYPVTATSWRPVRPATQVMAYRPGKPGPERGFQGEGLLAVDPGDGGAVRLYATTDGLAEVASIRASFVEGRVRVSSDGPVVTLTHESMEGGLAAWGDAFASAVGVVPPRPAPTVWCSWYHYFTEVTEADIDENLAALGGHDLPVDVVQVDDGWQSEIGDWLTLSDRFASLPGLVARVRDAGRRTGIWVAPFLVSRRSETAREHPDWLLRDAEGDPVDAGFNWGAPLYALDTTHPGVRGYLTEAFGRLRSYGIDYFKIDFIYAGALDGVRHDDSRPLDAYRSGVNLIREAIGDESYLLGCGAPILPSVGLVDAVRVSADVAPAYEPADGDPSQPSQVGATISTVARAWQHGRFWVNDPDCVVARPEIERREEWAGVVARYGGLRASSDRIAALDDWGLETTRRLLTDVPPPTPFPS</sequence>
<dbReference type="PANTHER" id="PTHR43053">
    <property type="entry name" value="GLYCOSIDASE FAMILY 31"/>
    <property type="match status" value="1"/>
</dbReference>
<comment type="caution">
    <text evidence="3">The sequence shown here is derived from an EMBL/GenBank/DDBJ whole genome shotgun (WGS) entry which is preliminary data.</text>
</comment>
<dbReference type="InterPro" id="IPR013785">
    <property type="entry name" value="Aldolase_TIM"/>
</dbReference>
<dbReference type="Proteomes" id="UP000599074">
    <property type="component" value="Unassembled WGS sequence"/>
</dbReference>
<dbReference type="AlphaFoldDB" id="A0A8J3TI49"/>
<dbReference type="Pfam" id="PF02065">
    <property type="entry name" value="Melibiase"/>
    <property type="match status" value="1"/>
</dbReference>
<keyword evidence="4" id="KW-1185">Reference proteome</keyword>
<dbReference type="CDD" id="cd14791">
    <property type="entry name" value="GH36"/>
    <property type="match status" value="1"/>
</dbReference>
<dbReference type="InterPro" id="IPR050985">
    <property type="entry name" value="Alpha-glycosidase_related"/>
</dbReference>
<evidence type="ECO:0000313" key="4">
    <source>
        <dbReference type="Proteomes" id="UP000599074"/>
    </source>
</evidence>
<proteinExistence type="predicted"/>
<evidence type="ECO:0000256" key="2">
    <source>
        <dbReference type="ARBA" id="ARBA00023295"/>
    </source>
</evidence>
<evidence type="ECO:0000256" key="1">
    <source>
        <dbReference type="ARBA" id="ARBA00022801"/>
    </source>
</evidence>
<dbReference type="EMBL" id="BOON01000014">
    <property type="protein sequence ID" value="GII21885.1"/>
    <property type="molecule type" value="Genomic_DNA"/>
</dbReference>
<evidence type="ECO:0000313" key="3">
    <source>
        <dbReference type="EMBL" id="GII21885.1"/>
    </source>
</evidence>
<dbReference type="InterPro" id="IPR002252">
    <property type="entry name" value="Glyco_hydro_36"/>
</dbReference>
<dbReference type="GO" id="GO:0016052">
    <property type="term" value="P:carbohydrate catabolic process"/>
    <property type="evidence" value="ECO:0007669"/>
    <property type="project" value="InterPro"/>
</dbReference>
<accession>A0A8J3TI49</accession>
<dbReference type="Gene3D" id="3.20.20.70">
    <property type="entry name" value="Aldolase class I"/>
    <property type="match status" value="1"/>
</dbReference>
<name>A0A8J3TI49_9ACTN</name>